<dbReference type="Proteomes" id="UP000006671">
    <property type="component" value="Unassembled WGS sequence"/>
</dbReference>
<dbReference type="InterPro" id="IPR036291">
    <property type="entry name" value="NAD(P)-bd_dom_sf"/>
</dbReference>
<dbReference type="AlphaFoldDB" id="D2VUT4"/>
<dbReference type="PANTHER" id="PTHR43482:SF1">
    <property type="entry name" value="PROTEIN AST1-RELATED"/>
    <property type="match status" value="1"/>
</dbReference>
<name>D2VUT4_NAEGR</name>
<gene>
    <name evidence="2" type="ORF">NAEGRDRAFT_72777</name>
</gene>
<dbReference type="EMBL" id="GG738900">
    <property type="protein sequence ID" value="EFC39383.1"/>
    <property type="molecule type" value="Genomic_DNA"/>
</dbReference>
<protein>
    <submittedName>
        <fullName evidence="2">Predicted protein</fullName>
    </submittedName>
</protein>
<dbReference type="InterPro" id="IPR013154">
    <property type="entry name" value="ADH-like_N"/>
</dbReference>
<dbReference type="SUPFAM" id="SSF50129">
    <property type="entry name" value="GroES-like"/>
    <property type="match status" value="1"/>
</dbReference>
<dbReference type="Gene3D" id="3.90.180.10">
    <property type="entry name" value="Medium-chain alcohol dehydrogenases, catalytic domain"/>
    <property type="match status" value="1"/>
</dbReference>
<dbReference type="SUPFAM" id="SSF51735">
    <property type="entry name" value="NAD(P)-binding Rossmann-fold domains"/>
    <property type="match status" value="1"/>
</dbReference>
<keyword evidence="3" id="KW-1185">Reference proteome</keyword>
<dbReference type="InParanoid" id="D2VUT4"/>
<dbReference type="CDD" id="cd05289">
    <property type="entry name" value="MDR_like_2"/>
    <property type="match status" value="1"/>
</dbReference>
<dbReference type="Pfam" id="PF08240">
    <property type="entry name" value="ADH_N"/>
    <property type="match status" value="1"/>
</dbReference>
<dbReference type="PANTHER" id="PTHR43482">
    <property type="entry name" value="PROTEIN AST1-RELATED"/>
    <property type="match status" value="1"/>
</dbReference>
<dbReference type="SMART" id="SM00829">
    <property type="entry name" value="PKS_ER"/>
    <property type="match status" value="1"/>
</dbReference>
<dbReference type="OrthoDB" id="9992527at2759"/>
<proteinExistence type="predicted"/>
<dbReference type="InterPro" id="IPR052585">
    <property type="entry name" value="Lipid_raft_assoc_Zn_ADH"/>
</dbReference>
<dbReference type="eggNOG" id="KOG1198">
    <property type="taxonomic scope" value="Eukaryota"/>
</dbReference>
<evidence type="ECO:0000259" key="1">
    <source>
        <dbReference type="SMART" id="SM00829"/>
    </source>
</evidence>
<dbReference type="VEuPathDB" id="AmoebaDB:NAEGRDRAFT_72777"/>
<dbReference type="RefSeq" id="XP_002672127.1">
    <property type="nucleotide sequence ID" value="XM_002672081.1"/>
</dbReference>
<dbReference type="GeneID" id="8863867"/>
<dbReference type="Gene3D" id="3.40.50.720">
    <property type="entry name" value="NAD(P)-binding Rossmann-like Domain"/>
    <property type="match status" value="1"/>
</dbReference>
<evidence type="ECO:0000313" key="3">
    <source>
        <dbReference type="Proteomes" id="UP000006671"/>
    </source>
</evidence>
<dbReference type="STRING" id="5762.D2VUT4"/>
<dbReference type="KEGG" id="ngr:NAEGRDRAFT_72777"/>
<sequence length="334" mass="36640">MSSLPTFQTAAIIKSANVSADDIVIDHKFDLPQLNEDDILVRNQYAGVNPLDCKVRQYGFYINSYPTILGVDFSGIVVATGSKVTKFKIGDSVCGCNMTHIRGTYSQYVVCSESQAALNPESISHQVAASCPVTFLTAFQCFLRHPSSKSGQKDSLRGKQVLIIGGSGGVGMSGILLAKNYFNAEKIVTISSAKNADFVRKLGADQVLDYTKGKEYLTHELESLKGTFDIVLDFVGSYQEYYSIELLKQDEESQFVTIVHTPQGISGKVFGSERAKNLYAERDGDQLAVILKWLSESGLWKDIPIHILSLDQASQAQKMSESNRTVGKIILQIP</sequence>
<organism evidence="3">
    <name type="scientific">Naegleria gruberi</name>
    <name type="common">Amoeba</name>
    <dbReference type="NCBI Taxonomy" id="5762"/>
    <lineage>
        <taxon>Eukaryota</taxon>
        <taxon>Discoba</taxon>
        <taxon>Heterolobosea</taxon>
        <taxon>Tetramitia</taxon>
        <taxon>Eutetramitia</taxon>
        <taxon>Vahlkampfiidae</taxon>
        <taxon>Naegleria</taxon>
    </lineage>
</organism>
<dbReference type="GO" id="GO:0016491">
    <property type="term" value="F:oxidoreductase activity"/>
    <property type="evidence" value="ECO:0007669"/>
    <property type="project" value="InterPro"/>
</dbReference>
<dbReference type="InterPro" id="IPR020843">
    <property type="entry name" value="ER"/>
</dbReference>
<dbReference type="InterPro" id="IPR011032">
    <property type="entry name" value="GroES-like_sf"/>
</dbReference>
<feature type="domain" description="Enoyl reductase (ER)" evidence="1">
    <location>
        <begin position="19"/>
        <end position="331"/>
    </location>
</feature>
<dbReference type="Pfam" id="PF13602">
    <property type="entry name" value="ADH_zinc_N_2"/>
    <property type="match status" value="1"/>
</dbReference>
<accession>D2VUT4</accession>
<dbReference type="OMA" id="NPIDWML"/>
<dbReference type="FunCoup" id="D2VUT4">
    <property type="interactions" value="266"/>
</dbReference>
<evidence type="ECO:0000313" key="2">
    <source>
        <dbReference type="EMBL" id="EFC39383.1"/>
    </source>
</evidence>
<reference evidence="2 3" key="1">
    <citation type="journal article" date="2010" name="Cell">
        <title>The genome of Naegleria gruberi illuminates early eukaryotic versatility.</title>
        <authorList>
            <person name="Fritz-Laylin L.K."/>
            <person name="Prochnik S.E."/>
            <person name="Ginger M.L."/>
            <person name="Dacks J.B."/>
            <person name="Carpenter M.L."/>
            <person name="Field M.C."/>
            <person name="Kuo A."/>
            <person name="Paredez A."/>
            <person name="Chapman J."/>
            <person name="Pham J."/>
            <person name="Shu S."/>
            <person name="Neupane R."/>
            <person name="Cipriano M."/>
            <person name="Mancuso J."/>
            <person name="Tu H."/>
            <person name="Salamov A."/>
            <person name="Lindquist E."/>
            <person name="Shapiro H."/>
            <person name="Lucas S."/>
            <person name="Grigoriev I.V."/>
            <person name="Cande W.Z."/>
            <person name="Fulton C."/>
            <person name="Rokhsar D.S."/>
            <person name="Dawson S.C."/>
        </authorList>
    </citation>
    <scope>NUCLEOTIDE SEQUENCE [LARGE SCALE GENOMIC DNA]</scope>
    <source>
        <strain evidence="2 3">NEG-M</strain>
    </source>
</reference>